<evidence type="ECO:0000256" key="4">
    <source>
        <dbReference type="RuleBase" id="RU363019"/>
    </source>
</evidence>
<proteinExistence type="inferred from homology"/>
<feature type="compositionally biased region" description="Basic residues" evidence="5">
    <location>
        <begin position="1"/>
        <end position="13"/>
    </location>
</feature>
<dbReference type="InterPro" id="IPR029000">
    <property type="entry name" value="Cyclophilin-like_dom_sf"/>
</dbReference>
<dbReference type="Gene3D" id="2.40.100.10">
    <property type="entry name" value="Cyclophilin-like"/>
    <property type="match status" value="1"/>
</dbReference>
<dbReference type="SUPFAM" id="SSF50891">
    <property type="entry name" value="Cyclophilin-like"/>
    <property type="match status" value="1"/>
</dbReference>
<organism evidence="7 8">
    <name type="scientific">Nannocystis pusilla</name>
    <dbReference type="NCBI Taxonomy" id="889268"/>
    <lineage>
        <taxon>Bacteria</taxon>
        <taxon>Pseudomonadati</taxon>
        <taxon>Myxococcota</taxon>
        <taxon>Polyangia</taxon>
        <taxon>Nannocystales</taxon>
        <taxon>Nannocystaceae</taxon>
        <taxon>Nannocystis</taxon>
    </lineage>
</organism>
<dbReference type="InterPro" id="IPR002130">
    <property type="entry name" value="Cyclophilin-type_PPIase_dom"/>
</dbReference>
<evidence type="ECO:0000256" key="1">
    <source>
        <dbReference type="ARBA" id="ARBA00007365"/>
    </source>
</evidence>
<keyword evidence="8" id="KW-1185">Reference proteome</keyword>
<feature type="region of interest" description="Disordered" evidence="5">
    <location>
        <begin position="1"/>
        <end position="71"/>
    </location>
</feature>
<name>A0A9X3EZC2_9BACT</name>
<dbReference type="CDD" id="cd00317">
    <property type="entry name" value="cyclophilin"/>
    <property type="match status" value="1"/>
</dbReference>
<feature type="compositionally biased region" description="Basic residues" evidence="5">
    <location>
        <begin position="44"/>
        <end position="53"/>
    </location>
</feature>
<evidence type="ECO:0000256" key="5">
    <source>
        <dbReference type="SAM" id="MobiDB-lite"/>
    </source>
</evidence>
<reference evidence="7" key="1">
    <citation type="submission" date="2022-11" db="EMBL/GenBank/DDBJ databases">
        <title>Minimal conservation of predation-associated metabolite biosynthetic gene clusters underscores biosynthetic potential of Myxococcota including descriptions for ten novel species: Archangium lansinium sp. nov., Myxococcus landrumus sp. nov., Nannocystis bai.</title>
        <authorList>
            <person name="Ahearne A."/>
            <person name="Stevens C."/>
            <person name="Phillips K."/>
        </authorList>
    </citation>
    <scope>NUCLEOTIDE SEQUENCE</scope>
    <source>
        <strain evidence="7">Na p29</strain>
    </source>
</reference>
<dbReference type="AlphaFoldDB" id="A0A9X3EZC2"/>
<evidence type="ECO:0000313" key="7">
    <source>
        <dbReference type="EMBL" id="MCY1012856.1"/>
    </source>
</evidence>
<dbReference type="Proteomes" id="UP001150924">
    <property type="component" value="Unassembled WGS sequence"/>
</dbReference>
<dbReference type="GO" id="GO:0006457">
    <property type="term" value="P:protein folding"/>
    <property type="evidence" value="ECO:0007669"/>
    <property type="project" value="InterPro"/>
</dbReference>
<dbReference type="PROSITE" id="PS50072">
    <property type="entry name" value="CSA_PPIASE_2"/>
    <property type="match status" value="1"/>
</dbReference>
<dbReference type="EMBL" id="JAPNKE010000002">
    <property type="protein sequence ID" value="MCY1012856.1"/>
    <property type="molecule type" value="Genomic_DNA"/>
</dbReference>
<dbReference type="Pfam" id="PF00160">
    <property type="entry name" value="Pro_isomerase"/>
    <property type="match status" value="1"/>
</dbReference>
<comment type="similarity">
    <text evidence="1 4">Belongs to the cyclophilin-type PPIase family.</text>
</comment>
<protein>
    <recommendedName>
        <fullName evidence="4">Peptidyl-prolyl cis-trans isomerase</fullName>
        <shortName evidence="4">PPIase</shortName>
        <ecNumber evidence="4">5.2.1.8</ecNumber>
    </recommendedName>
</protein>
<comment type="function">
    <text evidence="4">PPIases accelerate the folding of proteins. It catalyzes the cis-trans isomerization of proline imidic peptide bonds in oligopeptides.</text>
</comment>
<accession>A0A9X3EZC2</accession>
<dbReference type="EC" id="5.2.1.8" evidence="4"/>
<keyword evidence="2 4" id="KW-0697">Rotamase</keyword>
<comment type="caution">
    <text evidence="7">The sequence shown here is derived from an EMBL/GenBank/DDBJ whole genome shotgun (WGS) entry which is preliminary data.</text>
</comment>
<keyword evidence="3 4" id="KW-0413">Isomerase</keyword>
<dbReference type="PANTHER" id="PTHR45625:SF4">
    <property type="entry name" value="PEPTIDYLPROLYL ISOMERASE DOMAIN AND WD REPEAT-CONTAINING PROTEIN 1"/>
    <property type="match status" value="1"/>
</dbReference>
<dbReference type="InterPro" id="IPR020892">
    <property type="entry name" value="Cyclophilin-type_PPIase_CS"/>
</dbReference>
<evidence type="ECO:0000259" key="6">
    <source>
        <dbReference type="PROSITE" id="PS50072"/>
    </source>
</evidence>
<comment type="catalytic activity">
    <reaction evidence="4">
        <text>[protein]-peptidylproline (omega=180) = [protein]-peptidylproline (omega=0)</text>
        <dbReference type="Rhea" id="RHEA:16237"/>
        <dbReference type="Rhea" id="RHEA-COMP:10747"/>
        <dbReference type="Rhea" id="RHEA-COMP:10748"/>
        <dbReference type="ChEBI" id="CHEBI:83833"/>
        <dbReference type="ChEBI" id="CHEBI:83834"/>
        <dbReference type="EC" id="5.2.1.8"/>
    </reaction>
</comment>
<gene>
    <name evidence="7" type="ORF">OV079_46440</name>
</gene>
<dbReference type="PRINTS" id="PR00153">
    <property type="entry name" value="CSAPPISMRASE"/>
</dbReference>
<evidence type="ECO:0000256" key="2">
    <source>
        <dbReference type="ARBA" id="ARBA00023110"/>
    </source>
</evidence>
<feature type="domain" description="PPIase cyclophilin-type" evidence="6">
    <location>
        <begin position="110"/>
        <end position="269"/>
    </location>
</feature>
<evidence type="ECO:0000256" key="3">
    <source>
        <dbReference type="ARBA" id="ARBA00023235"/>
    </source>
</evidence>
<dbReference type="GO" id="GO:0003755">
    <property type="term" value="F:peptidyl-prolyl cis-trans isomerase activity"/>
    <property type="evidence" value="ECO:0007669"/>
    <property type="project" value="UniProtKB-UniRule"/>
</dbReference>
<sequence>MEPARRRPGRLRVRPAAPAAGGDRRDGGRQGRPQVRPPVGPGRGGRRGRRRRCGDRLQEGRPGPEGLSPSQLKAYNIAQGDPESGEFTLEEALAGLPGRPDDALWVLFKTPRGVLECELEVERTPKTIANFVGLARGLRPWYDKASDAWVKRPYYDNTTFHRVIPGFMVQAGDPTGTGLGNPGYLIEDEIDPELIHDAPGVLSMANRGPNTGSAQFFITLNPTPHLDGKHTVFGHCNDAAMRLADDIALVPRDANDKPRDPELLNSAEIVRRPKVR</sequence>
<dbReference type="RefSeq" id="WP_267776403.1">
    <property type="nucleotide sequence ID" value="NZ_JAPNKE010000002.1"/>
</dbReference>
<dbReference type="PANTHER" id="PTHR45625">
    <property type="entry name" value="PEPTIDYL-PROLYL CIS-TRANS ISOMERASE-RELATED"/>
    <property type="match status" value="1"/>
</dbReference>
<dbReference type="InterPro" id="IPR044666">
    <property type="entry name" value="Cyclophilin_A-like"/>
</dbReference>
<dbReference type="PROSITE" id="PS00170">
    <property type="entry name" value="CSA_PPIASE_1"/>
    <property type="match status" value="1"/>
</dbReference>
<evidence type="ECO:0000313" key="8">
    <source>
        <dbReference type="Proteomes" id="UP001150924"/>
    </source>
</evidence>